<dbReference type="OrthoDB" id="9777147at2"/>
<evidence type="ECO:0000256" key="7">
    <source>
        <dbReference type="ARBA" id="ARBA00022679"/>
    </source>
</evidence>
<dbReference type="PROSITE" id="PS00379">
    <property type="entry name" value="CDP_ALCOHOL_P_TRANSF"/>
    <property type="match status" value="1"/>
</dbReference>
<evidence type="ECO:0000256" key="16">
    <source>
        <dbReference type="SAM" id="Phobius"/>
    </source>
</evidence>
<evidence type="ECO:0000313" key="17">
    <source>
        <dbReference type="EMBL" id="ADE56399.1"/>
    </source>
</evidence>
<keyword evidence="11 16" id="KW-0472">Membrane</keyword>
<dbReference type="Proteomes" id="UP000002366">
    <property type="component" value="Chromosome"/>
</dbReference>
<comment type="subcellular location">
    <subcellularLocation>
        <location evidence="2">Endomembrane system</location>
        <topology evidence="2">Multi-pass membrane protein</topology>
    </subcellularLocation>
</comment>
<evidence type="ECO:0000256" key="9">
    <source>
        <dbReference type="ARBA" id="ARBA00022989"/>
    </source>
</evidence>
<dbReference type="InterPro" id="IPR000462">
    <property type="entry name" value="CDP-OH_P_trans"/>
</dbReference>
<dbReference type="AlphaFoldDB" id="D5ECW7"/>
<feature type="transmembrane region" description="Helical" evidence="16">
    <location>
        <begin position="141"/>
        <end position="171"/>
    </location>
</feature>
<evidence type="ECO:0000256" key="4">
    <source>
        <dbReference type="ARBA" id="ARBA00013174"/>
    </source>
</evidence>
<evidence type="ECO:0000256" key="3">
    <source>
        <dbReference type="ARBA" id="ARBA00010441"/>
    </source>
</evidence>
<evidence type="ECO:0000256" key="10">
    <source>
        <dbReference type="ARBA" id="ARBA00023098"/>
    </source>
</evidence>
<dbReference type="PANTHER" id="PTHR14269:SF61">
    <property type="entry name" value="CDP-DIACYLGLYCEROL--SERINE O-PHOSPHATIDYLTRANSFERASE"/>
    <property type="match status" value="1"/>
</dbReference>
<dbReference type="NCBIfam" id="TIGR00473">
    <property type="entry name" value="pssA"/>
    <property type="match status" value="1"/>
</dbReference>
<dbReference type="Pfam" id="PF01066">
    <property type="entry name" value="CDP-OH_P_transf"/>
    <property type="match status" value="1"/>
</dbReference>
<dbReference type="GO" id="GO:0016020">
    <property type="term" value="C:membrane"/>
    <property type="evidence" value="ECO:0007669"/>
    <property type="project" value="InterPro"/>
</dbReference>
<evidence type="ECO:0000256" key="11">
    <source>
        <dbReference type="ARBA" id="ARBA00023136"/>
    </source>
</evidence>
<evidence type="ECO:0000313" key="18">
    <source>
        <dbReference type="Proteomes" id="UP000002366"/>
    </source>
</evidence>
<dbReference type="Gene3D" id="1.20.120.1760">
    <property type="match status" value="1"/>
</dbReference>
<keyword evidence="18" id="KW-1185">Reference proteome</keyword>
<comment type="catalytic activity">
    <reaction evidence="1">
        <text>a CDP-1,2-diacyl-sn-glycerol + L-serine = a 1,2-diacyl-sn-glycero-3-phospho-L-serine + CMP + H(+)</text>
        <dbReference type="Rhea" id="RHEA:16913"/>
        <dbReference type="ChEBI" id="CHEBI:15378"/>
        <dbReference type="ChEBI" id="CHEBI:33384"/>
        <dbReference type="ChEBI" id="CHEBI:57262"/>
        <dbReference type="ChEBI" id="CHEBI:58332"/>
        <dbReference type="ChEBI" id="CHEBI:60377"/>
        <dbReference type="EC" id="2.7.8.8"/>
    </reaction>
</comment>
<evidence type="ECO:0000256" key="12">
    <source>
        <dbReference type="ARBA" id="ARBA00023209"/>
    </source>
</evidence>
<keyword evidence="13" id="KW-1208">Phospholipid metabolism</keyword>
<keyword evidence="12" id="KW-0594">Phospholipid biosynthesis</keyword>
<keyword evidence="6" id="KW-0444">Lipid biosynthesis</keyword>
<dbReference type="GO" id="GO:0003882">
    <property type="term" value="F:CDP-diacylglycerol-serine O-phosphatidyltransferase activity"/>
    <property type="evidence" value="ECO:0007669"/>
    <property type="project" value="UniProtKB-EC"/>
</dbReference>
<comment type="similarity">
    <text evidence="3 15">Belongs to the CDP-alcohol phosphatidyltransferase class-I family.</text>
</comment>
<keyword evidence="8 16" id="KW-0812">Transmembrane</keyword>
<dbReference type="GO" id="GO:0012505">
    <property type="term" value="C:endomembrane system"/>
    <property type="evidence" value="ECO:0007669"/>
    <property type="project" value="UniProtKB-SubCell"/>
</dbReference>
<dbReference type="EC" id="2.7.8.8" evidence="4"/>
<dbReference type="EMBL" id="CP001997">
    <property type="protein sequence ID" value="ADE56399.1"/>
    <property type="molecule type" value="Genomic_DNA"/>
</dbReference>
<evidence type="ECO:0000256" key="6">
    <source>
        <dbReference type="ARBA" id="ARBA00022516"/>
    </source>
</evidence>
<evidence type="ECO:0000256" key="15">
    <source>
        <dbReference type="RuleBase" id="RU003750"/>
    </source>
</evidence>
<gene>
    <name evidence="17" type="ordered locus">Amico_0254</name>
</gene>
<accession>D5ECW7</accession>
<keyword evidence="7 15" id="KW-0808">Transferase</keyword>
<dbReference type="InterPro" id="IPR048254">
    <property type="entry name" value="CDP_ALCOHOL_P_TRANSF_CS"/>
</dbReference>
<dbReference type="STRING" id="572547.Amico_0254"/>
<dbReference type="HOGENOM" id="CLU_049944_3_1_0"/>
<dbReference type="KEGG" id="aco:Amico_0254"/>
<keyword evidence="9 16" id="KW-1133">Transmembrane helix</keyword>
<feature type="transmembrane region" description="Helical" evidence="16">
    <location>
        <begin position="99"/>
        <end position="120"/>
    </location>
</feature>
<dbReference type="InterPro" id="IPR043130">
    <property type="entry name" value="CDP-OH_PTrfase_TM_dom"/>
</dbReference>
<dbReference type="eggNOG" id="COG1183">
    <property type="taxonomic scope" value="Bacteria"/>
</dbReference>
<keyword evidence="10" id="KW-0443">Lipid metabolism</keyword>
<feature type="transmembrane region" description="Helical" evidence="16">
    <location>
        <begin position="40"/>
        <end position="56"/>
    </location>
</feature>
<organism evidence="17 18">
    <name type="scientific">Aminobacterium colombiense (strain DSM 12261 / ALA-1)</name>
    <dbReference type="NCBI Taxonomy" id="572547"/>
    <lineage>
        <taxon>Bacteria</taxon>
        <taxon>Thermotogati</taxon>
        <taxon>Synergistota</taxon>
        <taxon>Synergistia</taxon>
        <taxon>Synergistales</taxon>
        <taxon>Aminobacteriaceae</taxon>
        <taxon>Aminobacterium</taxon>
    </lineage>
</organism>
<dbReference type="InterPro" id="IPR050324">
    <property type="entry name" value="CDP-alcohol_PTase-I"/>
</dbReference>
<feature type="transmembrane region" description="Helical" evidence="16">
    <location>
        <begin position="191"/>
        <end position="219"/>
    </location>
</feature>
<evidence type="ECO:0000256" key="14">
    <source>
        <dbReference type="ARBA" id="ARBA00032361"/>
    </source>
</evidence>
<proteinExistence type="inferred from homology"/>
<sequence length="244" mass="26060">MRKKIGKRHLSFREIAPNMVTSGNLLCGMLSLILTFHGRFLPAAWLIFFAVFFDFMDGKVARSLGGGTQFGLEYDSLADVVSFGVAPAILVYANYLQGFAGVTGALAVCFFALCGALRLARFNIVHVPGPFQGLPIPAGGLFLASFVIGGISVPAALAAFFSVGTGALMISSVPYGNLKGLRKGNTNKKKFLFLCMVTVGLIIVLHGTAPLAAISIYVISGLLRFDWGKWLSLEEDEDTLNEGV</sequence>
<evidence type="ECO:0000256" key="1">
    <source>
        <dbReference type="ARBA" id="ARBA00000287"/>
    </source>
</evidence>
<evidence type="ECO:0000256" key="13">
    <source>
        <dbReference type="ARBA" id="ARBA00023264"/>
    </source>
</evidence>
<evidence type="ECO:0000256" key="5">
    <source>
        <dbReference type="ARBA" id="ARBA00017171"/>
    </source>
</evidence>
<dbReference type="GO" id="GO:0008654">
    <property type="term" value="P:phospholipid biosynthetic process"/>
    <property type="evidence" value="ECO:0007669"/>
    <property type="project" value="UniProtKB-KW"/>
</dbReference>
<reference evidence="17 18" key="1">
    <citation type="journal article" date="2010" name="Stand. Genomic Sci.">
        <title>Complete genome sequence of Aminobacterium colombiense type strain (ALA-1).</title>
        <authorList>
            <person name="Chertkov O."/>
            <person name="Sikorski J."/>
            <person name="Brambilla E."/>
            <person name="Lapidus A."/>
            <person name="Copeland A."/>
            <person name="Glavina Del Rio T."/>
            <person name="Nolan M."/>
            <person name="Lucas S."/>
            <person name="Tice H."/>
            <person name="Cheng J.F."/>
            <person name="Han C."/>
            <person name="Detter J.C."/>
            <person name="Bruce D."/>
            <person name="Tapia R."/>
            <person name="Goodwin L."/>
            <person name="Pitluck S."/>
            <person name="Liolios K."/>
            <person name="Ivanova N."/>
            <person name="Mavromatis K."/>
            <person name="Ovchinnikova G."/>
            <person name="Pati A."/>
            <person name="Chen A."/>
            <person name="Palaniappan K."/>
            <person name="Land M."/>
            <person name="Hauser L."/>
            <person name="Chang Y.J."/>
            <person name="Jeffries C.D."/>
            <person name="Spring S."/>
            <person name="Rohde M."/>
            <person name="Goker M."/>
            <person name="Bristow J."/>
            <person name="Eisen J.A."/>
            <person name="Markowitz V."/>
            <person name="Hugenholtz P."/>
            <person name="Kyrpides N.C."/>
            <person name="Klenk H.P."/>
        </authorList>
    </citation>
    <scope>NUCLEOTIDE SEQUENCE [LARGE SCALE GENOMIC DNA]</scope>
    <source>
        <strain evidence="18">DSM 12261 / ALA-1</strain>
    </source>
</reference>
<protein>
    <recommendedName>
        <fullName evidence="5">CDP-diacylglycerol--serine O-phosphatidyltransferase</fullName>
        <ecNumber evidence="4">2.7.8.8</ecNumber>
    </recommendedName>
    <alternativeName>
        <fullName evidence="14">Phosphatidylserine synthase</fullName>
    </alternativeName>
</protein>
<dbReference type="PANTHER" id="PTHR14269">
    <property type="entry name" value="CDP-DIACYLGLYCEROL--GLYCEROL-3-PHOSPHATE 3-PHOSPHATIDYLTRANSFERASE-RELATED"/>
    <property type="match status" value="1"/>
</dbReference>
<evidence type="ECO:0000256" key="2">
    <source>
        <dbReference type="ARBA" id="ARBA00004127"/>
    </source>
</evidence>
<dbReference type="RefSeq" id="WP_013047665.1">
    <property type="nucleotide sequence ID" value="NC_014011.1"/>
</dbReference>
<evidence type="ECO:0000256" key="8">
    <source>
        <dbReference type="ARBA" id="ARBA00022692"/>
    </source>
</evidence>
<dbReference type="InterPro" id="IPR004533">
    <property type="entry name" value="CDP-diaglyc--ser_O-PTrfase"/>
</dbReference>
<name>D5ECW7_AMICL</name>